<dbReference type="Proteomes" id="UP001143463">
    <property type="component" value="Unassembled WGS sequence"/>
</dbReference>
<dbReference type="EMBL" id="BSFQ01000008">
    <property type="protein sequence ID" value="GLL11441.1"/>
    <property type="molecule type" value="Genomic_DNA"/>
</dbReference>
<dbReference type="InterPro" id="IPR010126">
    <property type="entry name" value="Esterase_phb"/>
</dbReference>
<evidence type="ECO:0008006" key="6">
    <source>
        <dbReference type="Google" id="ProtNLM"/>
    </source>
</evidence>
<evidence type="ECO:0000256" key="2">
    <source>
        <dbReference type="ARBA" id="ARBA00022801"/>
    </source>
</evidence>
<organism evidence="4 5">
    <name type="scientific">Pseudonocardia halophobica</name>
    <dbReference type="NCBI Taxonomy" id="29401"/>
    <lineage>
        <taxon>Bacteria</taxon>
        <taxon>Bacillati</taxon>
        <taxon>Actinomycetota</taxon>
        <taxon>Actinomycetes</taxon>
        <taxon>Pseudonocardiales</taxon>
        <taxon>Pseudonocardiaceae</taxon>
        <taxon>Pseudonocardia</taxon>
    </lineage>
</organism>
<evidence type="ECO:0000313" key="4">
    <source>
        <dbReference type="EMBL" id="GLL11441.1"/>
    </source>
</evidence>
<dbReference type="AlphaFoldDB" id="A0A9W6NWC2"/>
<name>A0A9W6NWC2_9PSEU</name>
<sequence>MRLRAGVLVLLAVLVAACADVPAADGTVTLATPQGDRTTLVHHPASAGPGAPLVLVLHGATGTAEGMRSLTGWDELAEREGVVVAYPEGLDWTWNAGTCCGSSAARGVDDVGYLHELAAALTERERTDPRRVYAVGFSNGAMLSYAWACARPGDLAGIGPVAGALTVPCAEPAPVRVAAVAGTADPRVPIGGRPGRASLDATLAPFLAAASCADPATAVTGSATVTRWSCAGGRTVARDVLAGRDHTWATPTSGPGTSTDPADATGWVWAQLSAP</sequence>
<gene>
    <name evidence="4" type="primary">lpqP</name>
    <name evidence="4" type="ORF">GCM10017577_25820</name>
</gene>
<evidence type="ECO:0000313" key="5">
    <source>
        <dbReference type="Proteomes" id="UP001143463"/>
    </source>
</evidence>
<dbReference type="PROSITE" id="PS51257">
    <property type="entry name" value="PROKAR_LIPOPROTEIN"/>
    <property type="match status" value="1"/>
</dbReference>
<dbReference type="PANTHER" id="PTHR43037">
    <property type="entry name" value="UNNAMED PRODUCT-RELATED"/>
    <property type="match status" value="1"/>
</dbReference>
<reference evidence="4" key="2">
    <citation type="submission" date="2023-01" db="EMBL/GenBank/DDBJ databases">
        <authorList>
            <person name="Sun Q."/>
            <person name="Evtushenko L."/>
        </authorList>
    </citation>
    <scope>NUCLEOTIDE SEQUENCE</scope>
    <source>
        <strain evidence="4">VKM Ac-1069</strain>
    </source>
</reference>
<dbReference type="Pfam" id="PF10503">
    <property type="entry name" value="Esterase_PHB"/>
    <property type="match status" value="1"/>
</dbReference>
<protein>
    <recommendedName>
        <fullName evidence="6">Polyhydroxybutyrate depolymerase</fullName>
    </recommendedName>
</protein>
<comment type="caution">
    <text evidence="4">The sequence shown here is derived from an EMBL/GenBank/DDBJ whole genome shotgun (WGS) entry which is preliminary data.</text>
</comment>
<evidence type="ECO:0000256" key="3">
    <source>
        <dbReference type="SAM" id="SignalP"/>
    </source>
</evidence>
<keyword evidence="2" id="KW-0378">Hydrolase</keyword>
<dbReference type="GO" id="GO:0005576">
    <property type="term" value="C:extracellular region"/>
    <property type="evidence" value="ECO:0007669"/>
    <property type="project" value="InterPro"/>
</dbReference>
<dbReference type="Gene3D" id="3.40.50.1820">
    <property type="entry name" value="alpha/beta hydrolase"/>
    <property type="match status" value="1"/>
</dbReference>
<feature type="chain" id="PRO_5040938912" description="Polyhydroxybutyrate depolymerase" evidence="3">
    <location>
        <begin position="24"/>
        <end position="275"/>
    </location>
</feature>
<reference evidence="4" key="1">
    <citation type="journal article" date="2014" name="Int. J. Syst. Evol. Microbiol.">
        <title>Complete genome sequence of Corynebacterium casei LMG S-19264T (=DSM 44701T), isolated from a smear-ripened cheese.</title>
        <authorList>
            <consortium name="US DOE Joint Genome Institute (JGI-PGF)"/>
            <person name="Walter F."/>
            <person name="Albersmeier A."/>
            <person name="Kalinowski J."/>
            <person name="Ruckert C."/>
        </authorList>
    </citation>
    <scope>NUCLEOTIDE SEQUENCE</scope>
    <source>
        <strain evidence="4">VKM Ac-1069</strain>
    </source>
</reference>
<dbReference type="InterPro" id="IPR050955">
    <property type="entry name" value="Plant_Biomass_Hydrol_Est"/>
</dbReference>
<proteinExistence type="predicted"/>
<dbReference type="GO" id="GO:0016787">
    <property type="term" value="F:hydrolase activity"/>
    <property type="evidence" value="ECO:0007669"/>
    <property type="project" value="UniProtKB-KW"/>
</dbReference>
<dbReference type="SUPFAM" id="SSF53474">
    <property type="entry name" value="alpha/beta-Hydrolases"/>
    <property type="match status" value="1"/>
</dbReference>
<dbReference type="RefSeq" id="WP_051737505.1">
    <property type="nucleotide sequence ID" value="NZ_BAAAUZ010000042.1"/>
</dbReference>
<feature type="signal peptide" evidence="3">
    <location>
        <begin position="1"/>
        <end position="23"/>
    </location>
</feature>
<accession>A0A9W6NWC2</accession>
<evidence type="ECO:0000256" key="1">
    <source>
        <dbReference type="ARBA" id="ARBA00022729"/>
    </source>
</evidence>
<keyword evidence="5" id="KW-1185">Reference proteome</keyword>
<keyword evidence="1 3" id="KW-0732">Signal</keyword>
<dbReference type="InterPro" id="IPR029058">
    <property type="entry name" value="AB_hydrolase_fold"/>
</dbReference>
<dbReference type="PANTHER" id="PTHR43037:SF1">
    <property type="entry name" value="BLL1128 PROTEIN"/>
    <property type="match status" value="1"/>
</dbReference>